<keyword evidence="2" id="KW-1185">Reference proteome</keyword>
<evidence type="ECO:0000313" key="1">
    <source>
        <dbReference type="EMBL" id="KAJ5075630.1"/>
    </source>
</evidence>
<dbReference type="Proteomes" id="UP001149090">
    <property type="component" value="Unassembled WGS sequence"/>
</dbReference>
<gene>
    <name evidence="1" type="ORF">M0811_07200</name>
</gene>
<proteinExistence type="predicted"/>
<dbReference type="AlphaFoldDB" id="A0A9Q0LPP5"/>
<organism evidence="1 2">
    <name type="scientific">Anaeramoeba ignava</name>
    <name type="common">Anaerobic marine amoeba</name>
    <dbReference type="NCBI Taxonomy" id="1746090"/>
    <lineage>
        <taxon>Eukaryota</taxon>
        <taxon>Metamonada</taxon>
        <taxon>Anaeramoebidae</taxon>
        <taxon>Anaeramoeba</taxon>
    </lineage>
</organism>
<comment type="caution">
    <text evidence="1">The sequence shown here is derived from an EMBL/GenBank/DDBJ whole genome shotgun (WGS) entry which is preliminary data.</text>
</comment>
<sequence length="237" mass="27025">MEFFAKKLANWGIKQILKAGAAEITTLILNENPELSREAKQFIKGIVITVIDKIDKSDPVAIFGSILNLVENSEKFEESFQGLADLINGFSGAKEILNKNSENKNSEKNKIEQIAQVSELDQKEMAQVTRTLQKKFKIKPQYLKEIPDFIQFKLLETFENSTELICPITLEKVLKKDKKGPIRKDMTIVIRADSNSDKNAFHIFFYKGKALENWYKISGTKSDPLTRAENTTQYKLS</sequence>
<reference evidence="1" key="1">
    <citation type="submission" date="2022-10" db="EMBL/GenBank/DDBJ databases">
        <title>Novel sulphate-reducing endosymbionts in the free-living metamonad Anaeramoeba.</title>
        <authorList>
            <person name="Jerlstrom-Hultqvist J."/>
            <person name="Cepicka I."/>
            <person name="Gallot-Lavallee L."/>
            <person name="Salas-Leiva D."/>
            <person name="Curtis B.A."/>
            <person name="Zahonova K."/>
            <person name="Pipaliya S."/>
            <person name="Dacks J."/>
            <person name="Roger A.J."/>
        </authorList>
    </citation>
    <scope>NUCLEOTIDE SEQUENCE</scope>
    <source>
        <strain evidence="1">BMAN</strain>
    </source>
</reference>
<dbReference type="EMBL" id="JAPDFW010000064">
    <property type="protein sequence ID" value="KAJ5075630.1"/>
    <property type="molecule type" value="Genomic_DNA"/>
</dbReference>
<protein>
    <submittedName>
        <fullName evidence="1">Uncharacterized protein</fullName>
    </submittedName>
</protein>
<evidence type="ECO:0000313" key="2">
    <source>
        <dbReference type="Proteomes" id="UP001149090"/>
    </source>
</evidence>
<name>A0A9Q0LPP5_ANAIG</name>
<accession>A0A9Q0LPP5</accession>